<dbReference type="RefSeq" id="YP_010659260.1">
    <property type="nucleotide sequence ID" value="NC_070866.1"/>
</dbReference>
<dbReference type="Proteomes" id="UP000246250">
    <property type="component" value="Segment"/>
</dbReference>
<name>A0A2S1PFV8_9CAUD</name>
<accession>A0A2S1PFV8</accession>
<organism evidence="1 2">
    <name type="scientific">Pseudomonas phage 98PfluR60PP</name>
    <dbReference type="NCBI Taxonomy" id="2163965"/>
    <lineage>
        <taxon>Viruses</taxon>
        <taxon>Duplodnaviria</taxon>
        <taxon>Heunggongvirae</taxon>
        <taxon>Uroviricota</taxon>
        <taxon>Caudoviricetes</taxon>
        <taxon>Schitoviridae</taxon>
        <taxon>Littlefixvirus</taxon>
        <taxon>Littlefixvirus 98Pflur60pp</taxon>
    </lineage>
</organism>
<sequence length="69" mass="8071">MADLSKLEQIKSPTIVELEQKARESLDYLNNTDWYVTRWVETNESVPNEVTVNRATARQTIKEYKNAIK</sequence>
<evidence type="ECO:0000313" key="1">
    <source>
        <dbReference type="EMBL" id="AWH15456.1"/>
    </source>
</evidence>
<protein>
    <submittedName>
        <fullName evidence="1">Uncharacterized protein</fullName>
    </submittedName>
</protein>
<keyword evidence="2" id="KW-1185">Reference proteome</keyword>
<proteinExistence type="predicted"/>
<evidence type="ECO:0000313" key="2">
    <source>
        <dbReference type="Proteomes" id="UP000246250"/>
    </source>
</evidence>
<reference evidence="1 2" key="1">
    <citation type="submission" date="2018-04" db="EMBL/GenBank/DDBJ databases">
        <title>Complete genome sequences of new Aeromonas and Pseudomonas phages promising in phage therapy dedicated to aquaculture.</title>
        <authorList>
            <person name="Kolsut J."/>
            <person name="Wojcik E."/>
            <person name="Wojtasik A."/>
            <person name="Dastych J."/>
        </authorList>
    </citation>
    <scope>NUCLEOTIDE SEQUENCE [LARGE SCALE GENOMIC DNA]</scope>
</reference>
<dbReference type="EMBL" id="MH179480">
    <property type="protein sequence ID" value="AWH15456.1"/>
    <property type="molecule type" value="Genomic_DNA"/>
</dbReference>
<dbReference type="GeneID" id="77935228"/>
<dbReference type="KEGG" id="vg:77935228"/>